<protein>
    <submittedName>
        <fullName evidence="2">Uncharacterized protein</fullName>
    </submittedName>
</protein>
<name>A0AAD6Y1B9_9AGAR</name>
<keyword evidence="3" id="KW-1185">Reference proteome</keyword>
<reference evidence="2" key="1">
    <citation type="submission" date="2023-03" db="EMBL/GenBank/DDBJ databases">
        <title>Massive genome expansion in bonnet fungi (Mycena s.s.) driven by repeated elements and novel gene families across ecological guilds.</title>
        <authorList>
            <consortium name="Lawrence Berkeley National Laboratory"/>
            <person name="Harder C.B."/>
            <person name="Miyauchi S."/>
            <person name="Viragh M."/>
            <person name="Kuo A."/>
            <person name="Thoen E."/>
            <person name="Andreopoulos B."/>
            <person name="Lu D."/>
            <person name="Skrede I."/>
            <person name="Drula E."/>
            <person name="Henrissat B."/>
            <person name="Morin E."/>
            <person name="Kohler A."/>
            <person name="Barry K."/>
            <person name="LaButti K."/>
            <person name="Morin E."/>
            <person name="Salamov A."/>
            <person name="Lipzen A."/>
            <person name="Mereny Z."/>
            <person name="Hegedus B."/>
            <person name="Baldrian P."/>
            <person name="Stursova M."/>
            <person name="Weitz H."/>
            <person name="Taylor A."/>
            <person name="Grigoriev I.V."/>
            <person name="Nagy L.G."/>
            <person name="Martin F."/>
            <person name="Kauserud H."/>
        </authorList>
    </citation>
    <scope>NUCLEOTIDE SEQUENCE</scope>
    <source>
        <strain evidence="2">9144</strain>
    </source>
</reference>
<organism evidence="2 3">
    <name type="scientific">Mycena pura</name>
    <dbReference type="NCBI Taxonomy" id="153505"/>
    <lineage>
        <taxon>Eukaryota</taxon>
        <taxon>Fungi</taxon>
        <taxon>Dikarya</taxon>
        <taxon>Basidiomycota</taxon>
        <taxon>Agaricomycotina</taxon>
        <taxon>Agaricomycetes</taxon>
        <taxon>Agaricomycetidae</taxon>
        <taxon>Agaricales</taxon>
        <taxon>Marasmiineae</taxon>
        <taxon>Mycenaceae</taxon>
        <taxon>Mycena</taxon>
    </lineage>
</organism>
<evidence type="ECO:0000313" key="2">
    <source>
        <dbReference type="EMBL" id="KAJ7194447.1"/>
    </source>
</evidence>
<evidence type="ECO:0000313" key="3">
    <source>
        <dbReference type="Proteomes" id="UP001219525"/>
    </source>
</evidence>
<dbReference type="EMBL" id="JARJCW010000098">
    <property type="protein sequence ID" value="KAJ7194447.1"/>
    <property type="molecule type" value="Genomic_DNA"/>
</dbReference>
<sequence length="210" mass="23009">MSARHVFLLQPSPLDSQSPACRQRSKRLECRHRVAREHREARRTSGRFAGCTTQGRAPRRVYAAPRTLKHSTSTPAVHSASAPERHLFPPCTRVTQDPPYVHAGQVSTPTPAARCPRPVRATDRCPLSAHAMRKTHRPSLAVRRPLRGVSDIAWRGFFPWGYACAQSTFFSDVTSNHIPAPPTSSALCGMSASTQGSRPPTSLGLKPPPP</sequence>
<feature type="compositionally biased region" description="Low complexity" evidence="1">
    <location>
        <begin position="199"/>
        <end position="210"/>
    </location>
</feature>
<proteinExistence type="predicted"/>
<comment type="caution">
    <text evidence="2">The sequence shown here is derived from an EMBL/GenBank/DDBJ whole genome shotgun (WGS) entry which is preliminary data.</text>
</comment>
<dbReference type="Proteomes" id="UP001219525">
    <property type="component" value="Unassembled WGS sequence"/>
</dbReference>
<feature type="compositionally biased region" description="Polar residues" evidence="1">
    <location>
        <begin position="186"/>
        <end position="198"/>
    </location>
</feature>
<accession>A0AAD6Y1B9</accession>
<gene>
    <name evidence="2" type="ORF">GGX14DRAFT_476410</name>
</gene>
<dbReference type="AlphaFoldDB" id="A0AAD6Y1B9"/>
<feature type="region of interest" description="Disordered" evidence="1">
    <location>
        <begin position="186"/>
        <end position="210"/>
    </location>
</feature>
<evidence type="ECO:0000256" key="1">
    <source>
        <dbReference type="SAM" id="MobiDB-lite"/>
    </source>
</evidence>